<dbReference type="Gene3D" id="3.30.70.270">
    <property type="match status" value="1"/>
</dbReference>
<proteinExistence type="predicted"/>
<comment type="caution">
    <text evidence="1">The sequence shown here is derived from an EMBL/GenBank/DDBJ whole genome shotgun (WGS) entry which is preliminary data.</text>
</comment>
<dbReference type="AlphaFoldDB" id="A0A5D3DJW2"/>
<reference evidence="1 2" key="1">
    <citation type="submission" date="2019-08" db="EMBL/GenBank/DDBJ databases">
        <title>Draft genome sequences of two oriental melons (Cucumis melo L. var makuwa).</title>
        <authorList>
            <person name="Kwon S.-Y."/>
        </authorList>
    </citation>
    <scope>NUCLEOTIDE SEQUENCE [LARGE SCALE GENOMIC DNA]</scope>
    <source>
        <strain evidence="2">cv. Chang Bougi</strain>
        <tissue evidence="1">Leaf</tissue>
    </source>
</reference>
<dbReference type="EMBL" id="SSTD01004278">
    <property type="protein sequence ID" value="TYK23877.1"/>
    <property type="molecule type" value="Genomic_DNA"/>
</dbReference>
<dbReference type="SUPFAM" id="SSF56672">
    <property type="entry name" value="DNA/RNA polymerases"/>
    <property type="match status" value="1"/>
</dbReference>
<name>A0A5D3DJW2_CUCMM</name>
<evidence type="ECO:0000313" key="2">
    <source>
        <dbReference type="Proteomes" id="UP000321947"/>
    </source>
</evidence>
<accession>A0A5D3DJW2</accession>
<organism evidence="1 2">
    <name type="scientific">Cucumis melo var. makuwa</name>
    <name type="common">Oriental melon</name>
    <dbReference type="NCBI Taxonomy" id="1194695"/>
    <lineage>
        <taxon>Eukaryota</taxon>
        <taxon>Viridiplantae</taxon>
        <taxon>Streptophyta</taxon>
        <taxon>Embryophyta</taxon>
        <taxon>Tracheophyta</taxon>
        <taxon>Spermatophyta</taxon>
        <taxon>Magnoliopsida</taxon>
        <taxon>eudicotyledons</taxon>
        <taxon>Gunneridae</taxon>
        <taxon>Pentapetalae</taxon>
        <taxon>rosids</taxon>
        <taxon>fabids</taxon>
        <taxon>Cucurbitales</taxon>
        <taxon>Cucurbitaceae</taxon>
        <taxon>Benincaseae</taxon>
        <taxon>Cucumis</taxon>
    </lineage>
</organism>
<protein>
    <submittedName>
        <fullName evidence="1">Gag-asp_proteas domain-containing protein</fullName>
    </submittedName>
</protein>
<dbReference type="Proteomes" id="UP000321947">
    <property type="component" value="Unassembled WGS sequence"/>
</dbReference>
<sequence>MKAVNSDALPIIGVAKQMMIKFGGWNGLAAFVVVKMDESNVVLRMEFLLEHQVILMPLAKCLVITGSAHTIVQTNIRQPNGSKMISTLQLKEGLARDESTLVVIPLELLEAPLNNGRTRGPPSNGFPETEGKPVVILEGYSKTASLLTESLKKDTKWSWTLECQAAFDSLKQVIIEEPVIGIADVTKPFKVKPNASD</sequence>
<evidence type="ECO:0000313" key="1">
    <source>
        <dbReference type="EMBL" id="TYK23877.1"/>
    </source>
</evidence>
<gene>
    <name evidence="1" type="ORF">E5676_scaffold419G00540</name>
</gene>
<dbReference type="InterPro" id="IPR043128">
    <property type="entry name" value="Rev_trsase/Diguanyl_cyclase"/>
</dbReference>
<dbReference type="InterPro" id="IPR043502">
    <property type="entry name" value="DNA/RNA_pol_sf"/>
</dbReference>